<evidence type="ECO:0000256" key="3">
    <source>
        <dbReference type="ARBA" id="ARBA00022679"/>
    </source>
</evidence>
<evidence type="ECO:0000256" key="5">
    <source>
        <dbReference type="HAMAP-Rule" id="MF_01627"/>
    </source>
</evidence>
<gene>
    <name evidence="5 7" type="primary">deoD</name>
    <name evidence="7" type="ORF">E0485_14215</name>
</gene>
<dbReference type="NCBIfam" id="NF009914">
    <property type="entry name" value="PRK13374.1"/>
    <property type="match status" value="1"/>
</dbReference>
<dbReference type="GO" id="GO:0005829">
    <property type="term" value="C:cytosol"/>
    <property type="evidence" value="ECO:0007669"/>
    <property type="project" value="TreeGrafter"/>
</dbReference>
<comment type="catalytic activity">
    <reaction evidence="4">
        <text>uridine + phosphate = alpha-D-ribose 1-phosphate + uracil</text>
        <dbReference type="Rhea" id="RHEA:24388"/>
        <dbReference type="ChEBI" id="CHEBI:16704"/>
        <dbReference type="ChEBI" id="CHEBI:17568"/>
        <dbReference type="ChEBI" id="CHEBI:43474"/>
        <dbReference type="ChEBI" id="CHEBI:57720"/>
        <dbReference type="EC" id="2.4.2.3"/>
    </reaction>
</comment>
<dbReference type="AlphaFoldDB" id="A0A4R4E9T6"/>
<dbReference type="OrthoDB" id="9782889at2"/>
<dbReference type="Gene3D" id="3.40.50.1580">
    <property type="entry name" value="Nucleoside phosphorylase domain"/>
    <property type="match status" value="1"/>
</dbReference>
<dbReference type="SUPFAM" id="SSF53167">
    <property type="entry name" value="Purine and uridine phosphorylases"/>
    <property type="match status" value="1"/>
</dbReference>
<feature type="active site" description="Proton donor" evidence="5">
    <location>
        <position position="204"/>
    </location>
</feature>
<evidence type="ECO:0000256" key="1">
    <source>
        <dbReference type="ARBA" id="ARBA00010456"/>
    </source>
</evidence>
<dbReference type="Proteomes" id="UP000295418">
    <property type="component" value="Unassembled WGS sequence"/>
</dbReference>
<comment type="similarity">
    <text evidence="1 5">Belongs to the PNP/UDP phosphorylase family.</text>
</comment>
<feature type="binding site" description="in other chain" evidence="5">
    <location>
        <position position="20"/>
    </location>
    <ligand>
        <name>phosphate</name>
        <dbReference type="ChEBI" id="CHEBI:43474"/>
        <note>ligand shared between dimeric partners</note>
    </ligand>
</feature>
<protein>
    <recommendedName>
        <fullName evidence="5">Purine nucleoside phosphorylase DeoD-type</fullName>
        <shortName evidence="5">PNP</shortName>
        <ecNumber evidence="5">2.4.2.1</ecNumber>
    </recommendedName>
</protein>
<feature type="binding site" description="in other chain" evidence="5">
    <location>
        <begin position="179"/>
        <end position="181"/>
    </location>
    <ligand>
        <name>a purine D-ribonucleoside</name>
        <dbReference type="ChEBI" id="CHEBI:142355"/>
        <note>ligand shared between dimeric partners</note>
    </ligand>
</feature>
<comment type="catalytic activity">
    <reaction evidence="5">
        <text>a purine D-ribonucleoside + phosphate = a purine nucleobase + alpha-D-ribose 1-phosphate</text>
        <dbReference type="Rhea" id="RHEA:19805"/>
        <dbReference type="ChEBI" id="CHEBI:26386"/>
        <dbReference type="ChEBI" id="CHEBI:43474"/>
        <dbReference type="ChEBI" id="CHEBI:57720"/>
        <dbReference type="ChEBI" id="CHEBI:142355"/>
        <dbReference type="EC" id="2.4.2.1"/>
    </reaction>
</comment>
<dbReference type="GO" id="GO:0004731">
    <property type="term" value="F:purine-nucleoside phosphorylase activity"/>
    <property type="evidence" value="ECO:0007669"/>
    <property type="project" value="UniProtKB-UniRule"/>
</dbReference>
<dbReference type="GO" id="GO:0004850">
    <property type="term" value="F:uridine phosphorylase activity"/>
    <property type="evidence" value="ECO:0007669"/>
    <property type="project" value="UniProtKB-EC"/>
</dbReference>
<dbReference type="EMBL" id="SKFG01000013">
    <property type="protein sequence ID" value="TCZ76349.1"/>
    <property type="molecule type" value="Genomic_DNA"/>
</dbReference>
<dbReference type="GO" id="GO:0006152">
    <property type="term" value="P:purine nucleoside catabolic process"/>
    <property type="evidence" value="ECO:0007669"/>
    <property type="project" value="TreeGrafter"/>
</dbReference>
<dbReference type="PANTHER" id="PTHR43691:SF11">
    <property type="entry name" value="FI09636P-RELATED"/>
    <property type="match status" value="1"/>
</dbReference>
<evidence type="ECO:0000256" key="4">
    <source>
        <dbReference type="ARBA" id="ARBA00048447"/>
    </source>
</evidence>
<sequence length="233" mass="25167">MSVHIGAKEGQIAESVLLPGDPLRAKYIAETFLENVECYNEVRGMYGFTGTYQGKRVSVQGTGMGIPSASIYINELISSYGVQNLIRVGTCGAIQKDVKVRDVLLAQGACTDSSMNRITFPGYDYAPIANFDLLKKAYDAGVNKGLHIRVGNVFSADMFYSNNPDMTLKLGSYGVLAVEMEAAALYTIAAKFGVKALAVLTVSDHILTGEETTAAERQTTFNEMIEVALHTVL</sequence>
<dbReference type="CDD" id="cd09006">
    <property type="entry name" value="PNP_EcPNPI-like"/>
    <property type="match status" value="1"/>
</dbReference>
<evidence type="ECO:0000256" key="2">
    <source>
        <dbReference type="ARBA" id="ARBA00022676"/>
    </source>
</evidence>
<feature type="site" description="Important for catalytic activity" evidence="5">
    <location>
        <position position="217"/>
    </location>
</feature>
<feature type="binding site" evidence="5">
    <location>
        <position position="43"/>
    </location>
    <ligand>
        <name>phosphate</name>
        <dbReference type="ChEBI" id="CHEBI:43474"/>
        <note>ligand shared between dimeric partners</note>
    </ligand>
</feature>
<comment type="function">
    <text evidence="5">Catalyzes the reversible phosphorolytic breakdown of the N-glycosidic bond in the beta-(deoxy)ribonucleoside molecules, with the formation of the corresponding free purine bases and pentose-1-phosphate.</text>
</comment>
<evidence type="ECO:0000313" key="7">
    <source>
        <dbReference type="EMBL" id="TCZ76349.1"/>
    </source>
</evidence>
<feature type="binding site" evidence="5">
    <location>
        <position position="4"/>
    </location>
    <ligand>
        <name>a purine D-ribonucleoside</name>
        <dbReference type="ChEBI" id="CHEBI:142355"/>
        <note>ligand shared between dimeric partners</note>
    </ligand>
</feature>
<proteinExistence type="inferred from homology"/>
<comment type="subunit">
    <text evidence="5">Homohexamer; trimer of homodimers.</text>
</comment>
<dbReference type="RefSeq" id="WP_132418716.1">
    <property type="nucleotide sequence ID" value="NZ_SKFG01000013.1"/>
</dbReference>
<dbReference type="NCBIfam" id="TIGR00107">
    <property type="entry name" value="deoD"/>
    <property type="match status" value="1"/>
</dbReference>
<dbReference type="InterPro" id="IPR018016">
    <property type="entry name" value="Nucleoside_phosphorylase_CS"/>
</dbReference>
<keyword evidence="2 5" id="KW-0328">Glycosyltransferase</keyword>
<keyword evidence="3 5" id="KW-0808">Transferase</keyword>
<comment type="caution">
    <text evidence="7">The sequence shown here is derived from an EMBL/GenBank/DDBJ whole genome shotgun (WGS) entry which is preliminary data.</text>
</comment>
<feature type="binding site" description="in other chain" evidence="5">
    <location>
        <begin position="203"/>
        <end position="204"/>
    </location>
    <ligand>
        <name>a purine D-ribonucleoside</name>
        <dbReference type="ChEBI" id="CHEBI:142355"/>
        <note>ligand shared between dimeric partners</note>
    </ligand>
</feature>
<dbReference type="EC" id="2.4.2.1" evidence="5"/>
<dbReference type="InterPro" id="IPR035994">
    <property type="entry name" value="Nucleoside_phosphorylase_sf"/>
</dbReference>
<feature type="binding site" description="in other chain" evidence="5">
    <location>
        <begin position="87"/>
        <end position="90"/>
    </location>
    <ligand>
        <name>phosphate</name>
        <dbReference type="ChEBI" id="CHEBI:43474"/>
        <note>ligand shared between dimeric partners</note>
    </ligand>
</feature>
<accession>A0A4R4E9T6</accession>
<feature type="domain" description="Nucleoside phosphorylase" evidence="6">
    <location>
        <begin position="16"/>
        <end position="226"/>
    </location>
</feature>
<dbReference type="Pfam" id="PF01048">
    <property type="entry name" value="PNP_UDP_1"/>
    <property type="match status" value="1"/>
</dbReference>
<organism evidence="7 8">
    <name type="scientific">Paenibacillus albiflavus</name>
    <dbReference type="NCBI Taxonomy" id="2545760"/>
    <lineage>
        <taxon>Bacteria</taxon>
        <taxon>Bacillati</taxon>
        <taxon>Bacillota</taxon>
        <taxon>Bacilli</taxon>
        <taxon>Bacillales</taxon>
        <taxon>Paenibacillaceae</taxon>
        <taxon>Paenibacillus</taxon>
    </lineage>
</organism>
<dbReference type="HAMAP" id="MF_01627">
    <property type="entry name" value="Pur_nucleosid_phosp"/>
    <property type="match status" value="1"/>
</dbReference>
<evidence type="ECO:0000259" key="6">
    <source>
        <dbReference type="Pfam" id="PF01048"/>
    </source>
</evidence>
<name>A0A4R4E9T6_9BACL</name>
<keyword evidence="8" id="KW-1185">Reference proteome</keyword>
<evidence type="ECO:0000313" key="8">
    <source>
        <dbReference type="Proteomes" id="UP000295418"/>
    </source>
</evidence>
<comment type="catalytic activity">
    <reaction evidence="5">
        <text>a purine 2'-deoxy-D-ribonucleoside + phosphate = a purine nucleobase + 2-deoxy-alpha-D-ribose 1-phosphate</text>
        <dbReference type="Rhea" id="RHEA:36431"/>
        <dbReference type="ChEBI" id="CHEBI:26386"/>
        <dbReference type="ChEBI" id="CHEBI:43474"/>
        <dbReference type="ChEBI" id="CHEBI:57259"/>
        <dbReference type="ChEBI" id="CHEBI:142361"/>
        <dbReference type="EC" id="2.4.2.1"/>
    </reaction>
</comment>
<dbReference type="NCBIfam" id="NF004489">
    <property type="entry name" value="PRK05819.1"/>
    <property type="match status" value="1"/>
</dbReference>
<dbReference type="InterPro" id="IPR004402">
    <property type="entry name" value="DeoD-type"/>
</dbReference>
<dbReference type="InterPro" id="IPR000845">
    <property type="entry name" value="Nucleoside_phosphorylase_d"/>
</dbReference>
<feature type="binding site" description="in other chain" evidence="5">
    <location>
        <position position="24"/>
    </location>
    <ligand>
        <name>phosphate</name>
        <dbReference type="ChEBI" id="CHEBI:43474"/>
        <note>ligand shared between dimeric partners</note>
    </ligand>
</feature>
<reference evidence="7 8" key="1">
    <citation type="submission" date="2019-03" db="EMBL/GenBank/DDBJ databases">
        <authorList>
            <person name="Kim M.K.M."/>
        </authorList>
    </citation>
    <scope>NUCLEOTIDE SEQUENCE [LARGE SCALE GENOMIC DNA]</scope>
    <source>
        <strain evidence="7 8">18JY21-1</strain>
    </source>
</reference>
<dbReference type="PANTHER" id="PTHR43691">
    <property type="entry name" value="URIDINE PHOSPHORYLASE"/>
    <property type="match status" value="1"/>
</dbReference>
<dbReference type="PROSITE" id="PS01232">
    <property type="entry name" value="PNP_UDP_1"/>
    <property type="match status" value="1"/>
</dbReference>